<dbReference type="Pfam" id="PF00874">
    <property type="entry name" value="PRD"/>
    <property type="match status" value="2"/>
</dbReference>
<evidence type="ECO:0000259" key="7">
    <source>
        <dbReference type="PROSITE" id="PS51099"/>
    </source>
</evidence>
<dbReference type="Gene3D" id="3.40.930.10">
    <property type="entry name" value="Mannitol-specific EII, Chain A"/>
    <property type="match status" value="1"/>
</dbReference>
<evidence type="ECO:0000256" key="2">
    <source>
        <dbReference type="ARBA" id="ARBA00022737"/>
    </source>
</evidence>
<dbReference type="PROSITE" id="PS51099">
    <property type="entry name" value="PTS_EIIB_TYPE_2"/>
    <property type="match status" value="1"/>
</dbReference>
<dbReference type="Proteomes" id="UP000006851">
    <property type="component" value="Chromosome"/>
</dbReference>
<dbReference type="InterPro" id="IPR036634">
    <property type="entry name" value="PRD_sf"/>
</dbReference>
<keyword evidence="3" id="KW-0805">Transcription regulation</keyword>
<dbReference type="SUPFAM" id="SSF52794">
    <property type="entry name" value="PTS system IIB component-like"/>
    <property type="match status" value="1"/>
</dbReference>
<evidence type="ECO:0000256" key="1">
    <source>
        <dbReference type="ARBA" id="ARBA00022679"/>
    </source>
</evidence>
<dbReference type="GO" id="GO:0008982">
    <property type="term" value="F:protein-N(PI)-phosphohistidine-sugar phosphotransferase activity"/>
    <property type="evidence" value="ECO:0007669"/>
    <property type="project" value="InterPro"/>
</dbReference>
<dbReference type="KEGG" id="cgo:Corgl_0500"/>
<feature type="domain" description="PRD" evidence="8">
    <location>
        <begin position="297"/>
        <end position="404"/>
    </location>
</feature>
<keyword evidence="4" id="KW-0010">Activator</keyword>
<dbReference type="PROSITE" id="PS51372">
    <property type="entry name" value="PRD_2"/>
    <property type="match status" value="2"/>
</dbReference>
<dbReference type="Pfam" id="PF00359">
    <property type="entry name" value="PTS_EIIA_2"/>
    <property type="match status" value="1"/>
</dbReference>
<evidence type="ECO:0000313" key="10">
    <source>
        <dbReference type="Proteomes" id="UP000006851"/>
    </source>
</evidence>
<evidence type="ECO:0000256" key="4">
    <source>
        <dbReference type="ARBA" id="ARBA00023159"/>
    </source>
</evidence>
<evidence type="ECO:0000313" key="9">
    <source>
        <dbReference type="EMBL" id="AEB06617.1"/>
    </source>
</evidence>
<dbReference type="GO" id="GO:0006355">
    <property type="term" value="P:regulation of DNA-templated transcription"/>
    <property type="evidence" value="ECO:0007669"/>
    <property type="project" value="InterPro"/>
</dbReference>
<dbReference type="eggNOG" id="COG1762">
    <property type="taxonomic scope" value="Bacteria"/>
</dbReference>
<dbReference type="STRING" id="700015.Corgl_0500"/>
<reference evidence="10" key="1">
    <citation type="journal article" date="2013" name="Stand. Genomic Sci.">
        <title>Complete genome sequence of Coriobacterium glomerans type strain (PW2(T)) from the midgut of Pyrrhocoris apterus L. (red soldier bug).</title>
        <authorList>
            <person name="Stackebrandt E."/>
            <person name="Zeytun A."/>
            <person name="Lapidus A."/>
            <person name="Nolan M."/>
            <person name="Lucas S."/>
            <person name="Hammon N."/>
            <person name="Deshpande S."/>
            <person name="Cheng J.F."/>
            <person name="Tapia R."/>
            <person name="Goodwin L.A."/>
            <person name="Pitluck S."/>
            <person name="Liolios K."/>
            <person name="Pagani I."/>
            <person name="Ivanova N."/>
            <person name="Mavromatis K."/>
            <person name="Mikhailova N."/>
            <person name="Huntemann M."/>
            <person name="Pati A."/>
            <person name="Chen A."/>
            <person name="Palaniappan K."/>
            <person name="Chang Y.J."/>
            <person name="Land M."/>
            <person name="Hauser L."/>
            <person name="Rohde M."/>
            <person name="Pukall R."/>
            <person name="Goker M."/>
            <person name="Detter J.C."/>
            <person name="Woyke T."/>
            <person name="Bristow J."/>
            <person name="Eisen J.A."/>
            <person name="Markowitz V."/>
            <person name="Hugenholtz P."/>
            <person name="Kyrpides N.C."/>
            <person name="Klenk H.P."/>
        </authorList>
    </citation>
    <scope>NUCLEOTIDE SEQUENCE</scope>
    <source>
        <strain evidence="10">ATCC 49209 / DSM 20642 / JCM 10262 / PW2</strain>
    </source>
</reference>
<dbReference type="PROSITE" id="PS51094">
    <property type="entry name" value="PTS_EIIA_TYPE_2"/>
    <property type="match status" value="1"/>
</dbReference>
<dbReference type="Gene3D" id="3.40.50.2300">
    <property type="match status" value="1"/>
</dbReference>
<dbReference type="EC" id="2.7.1.69" evidence="9"/>
<dbReference type="InterPro" id="IPR011608">
    <property type="entry name" value="PRD"/>
</dbReference>
<feature type="domain" description="PRD" evidence="8">
    <location>
        <begin position="177"/>
        <end position="285"/>
    </location>
</feature>
<dbReference type="AlphaFoldDB" id="F2N7E2"/>
<feature type="domain" description="PTS EIIB type-2" evidence="7">
    <location>
        <begin position="408"/>
        <end position="499"/>
    </location>
</feature>
<dbReference type="SUPFAM" id="SSF55804">
    <property type="entry name" value="Phoshotransferase/anion transport protein"/>
    <property type="match status" value="1"/>
</dbReference>
<organism evidence="9 10">
    <name type="scientific">Coriobacterium glomerans (strain ATCC 49209 / DSM 20642 / JCM 10262 / PW2)</name>
    <dbReference type="NCBI Taxonomy" id="700015"/>
    <lineage>
        <taxon>Bacteria</taxon>
        <taxon>Bacillati</taxon>
        <taxon>Actinomycetota</taxon>
        <taxon>Coriobacteriia</taxon>
        <taxon>Coriobacteriales</taxon>
        <taxon>Coriobacteriaceae</taxon>
        <taxon>Coriobacterium</taxon>
    </lineage>
</organism>
<dbReference type="HOGENOM" id="CLU_013442_5_1_11"/>
<dbReference type="GO" id="GO:0009401">
    <property type="term" value="P:phosphoenolpyruvate-dependent sugar phosphotransferase system"/>
    <property type="evidence" value="ECO:0007669"/>
    <property type="project" value="InterPro"/>
</dbReference>
<dbReference type="RefSeq" id="WP_013708360.1">
    <property type="nucleotide sequence ID" value="NC_015389.1"/>
</dbReference>
<name>F2N7E2_CORGP</name>
<dbReference type="CDD" id="cd05568">
    <property type="entry name" value="PTS_IIB_bgl_like"/>
    <property type="match status" value="1"/>
</dbReference>
<dbReference type="Pfam" id="PF05043">
    <property type="entry name" value="Mga"/>
    <property type="match status" value="1"/>
</dbReference>
<sequence length="647" mass="72103">MQTIDLVRFLRSTDCAVASELSSRFDASVRTVRAHIHEANTALKGIASIRFSRQLNGYHLLVHDGRALDVWLGHSESLVSNSNRLSPEGRVAYLINDLIQRTDWVTISDFATLLFISPQSISKDLKAAETIIARYGLRIVKKPRYGIRIEGSEMARRLCLAGYVSQYPNEIDRLALRSDGELAINPGRVTTCIENVLNETDLYLSSVAFSNLVAHVVVALFRITKACYIPLDEQQLSALRDSPEFPIARRIAMNIGHVCKIDVPESEMAYIAIHLAGKKTLVSHVGVDPESSQGELVITQEIWSAVSAALDRIWESFQFDLRSDLELRMNLARHLVPLASRLKYRLRADNPILDQIKLRYPLAFSMALDVGIALEEWSGTQLCEEETGYIALALALALERKRSASPKRNILVVCATGLGTTRLLESAIRRTFGAKIGDIVHCDALHVQGIDFSGIDYVFTTVPLDVSVPVPVQQISCFLDADDISDIDKLLDGSSRETRFLTQLFDEDLFIAHLTGQDRFAILDSMCDRLIKDANVSPKLTDLVIAREEKASTAFGNSIALPHPARAVSDRTRICVGLLDQPVAWGEQEVQIVLLVSIGIDDREALDFFFSRAARLLSNPLKVKRLLETRRFETFIYQFGSTGNAHE</sequence>
<keyword evidence="10" id="KW-1185">Reference proteome</keyword>
<dbReference type="InterPro" id="IPR050661">
    <property type="entry name" value="BglG_antiterminators"/>
</dbReference>
<keyword evidence="5" id="KW-0804">Transcription</keyword>
<feature type="domain" description="PTS EIIA type-2" evidence="6">
    <location>
        <begin position="503"/>
        <end position="643"/>
    </location>
</feature>
<dbReference type="InterPro" id="IPR013011">
    <property type="entry name" value="PTS_EIIB_2"/>
</dbReference>
<evidence type="ECO:0000259" key="8">
    <source>
        <dbReference type="PROSITE" id="PS51372"/>
    </source>
</evidence>
<evidence type="ECO:0000256" key="3">
    <source>
        <dbReference type="ARBA" id="ARBA00023015"/>
    </source>
</evidence>
<dbReference type="EMBL" id="CP002628">
    <property type="protein sequence ID" value="AEB06617.1"/>
    <property type="molecule type" value="Genomic_DNA"/>
</dbReference>
<dbReference type="eggNOG" id="COG3711">
    <property type="taxonomic scope" value="Bacteria"/>
</dbReference>
<dbReference type="InterPro" id="IPR016152">
    <property type="entry name" value="PTrfase/Anion_transptr"/>
</dbReference>
<gene>
    <name evidence="9" type="ordered locus">Corgl_0500</name>
</gene>
<proteinExistence type="predicted"/>
<accession>F2N7E2</accession>
<dbReference type="SUPFAM" id="SSF63520">
    <property type="entry name" value="PTS-regulatory domain, PRD"/>
    <property type="match status" value="2"/>
</dbReference>
<dbReference type="PANTHER" id="PTHR30185">
    <property type="entry name" value="CRYPTIC BETA-GLUCOSIDE BGL OPERON ANTITERMINATOR"/>
    <property type="match status" value="1"/>
</dbReference>
<dbReference type="Gene3D" id="1.10.1790.10">
    <property type="entry name" value="PRD domain"/>
    <property type="match status" value="2"/>
</dbReference>
<dbReference type="InterPro" id="IPR036095">
    <property type="entry name" value="PTS_EIIB-like_sf"/>
</dbReference>
<keyword evidence="1 9" id="KW-0808">Transferase</keyword>
<keyword evidence="2" id="KW-0677">Repeat</keyword>
<dbReference type="InterPro" id="IPR002178">
    <property type="entry name" value="PTS_EIIA_type-2_dom"/>
</dbReference>
<evidence type="ECO:0000256" key="5">
    <source>
        <dbReference type="ARBA" id="ARBA00023163"/>
    </source>
</evidence>
<protein>
    <submittedName>
        <fullName evidence="9">Transcriptional antiterminator, BglG</fullName>
        <ecNumber evidence="9">2.7.1.69</ecNumber>
    </submittedName>
</protein>
<dbReference type="PANTHER" id="PTHR30185:SF13">
    <property type="entry name" value="LICABCH OPERON REGULATOR-RELATED"/>
    <property type="match status" value="1"/>
</dbReference>
<evidence type="ECO:0000259" key="6">
    <source>
        <dbReference type="PROSITE" id="PS51094"/>
    </source>
</evidence>
<dbReference type="InterPro" id="IPR007737">
    <property type="entry name" value="Mga_HTH"/>
</dbReference>